<evidence type="ECO:0000313" key="8">
    <source>
        <dbReference type="Proteomes" id="UP000661918"/>
    </source>
</evidence>
<sequence>MNLRPVAPVPDRSVLDRLAGQLVVSCQADPGSPLRDSQTIARMALAAQRGGAAGLRIQGFEDVGAVRAACALPIIGLTKTDRADTDVYITPTAEEAARLGELGCALVALDATGRPRPQPLAELFAAVHAAGALVMADISTLDEAHTAMTLGADVVGTTLAGYTPHSRQLSTPDWLLMDELRAAGVPFVAEGRIHTPHDAARALDHGAAFVVVGSAITRPDVITSWFAGALRGE</sequence>
<keyword evidence="4 6" id="KW-0413">Isomerase</keyword>
<evidence type="ECO:0000256" key="5">
    <source>
        <dbReference type="ARBA" id="ARBA00023277"/>
    </source>
</evidence>
<comment type="pathway">
    <text evidence="3 6">Amino-sugar metabolism; N-acetylneuraminate degradation; D-fructose 6-phosphate from N-acetylneuraminate: step 3/5.</text>
</comment>
<evidence type="ECO:0000256" key="1">
    <source>
        <dbReference type="ARBA" id="ARBA00000056"/>
    </source>
</evidence>
<evidence type="ECO:0000256" key="2">
    <source>
        <dbReference type="ARBA" id="ARBA00002147"/>
    </source>
</evidence>
<reference evidence="8" key="1">
    <citation type="journal article" date="2019" name="Int. J. Syst. Evol. Microbiol.">
        <title>The Global Catalogue of Microorganisms (GCM) 10K type strain sequencing project: providing services to taxonomists for standard genome sequencing and annotation.</title>
        <authorList>
            <consortium name="The Broad Institute Genomics Platform"/>
            <consortium name="The Broad Institute Genome Sequencing Center for Infectious Disease"/>
            <person name="Wu L."/>
            <person name="Ma J."/>
        </authorList>
    </citation>
    <scope>NUCLEOTIDE SEQUENCE [LARGE SCALE GENOMIC DNA]</scope>
    <source>
        <strain evidence="8">JCM 15443</strain>
    </source>
</reference>
<gene>
    <name evidence="6 7" type="primary">nanE</name>
    <name evidence="7" type="ORF">GCM10010841_04290</name>
</gene>
<organism evidence="7 8">
    <name type="scientific">Deinococcus aerophilus</name>
    <dbReference type="NCBI Taxonomy" id="522488"/>
    <lineage>
        <taxon>Bacteria</taxon>
        <taxon>Thermotogati</taxon>
        <taxon>Deinococcota</taxon>
        <taxon>Deinococci</taxon>
        <taxon>Deinococcales</taxon>
        <taxon>Deinococcaceae</taxon>
        <taxon>Deinococcus</taxon>
    </lineage>
</organism>
<dbReference type="NCBIfam" id="NF002231">
    <property type="entry name" value="PRK01130.1"/>
    <property type="match status" value="1"/>
</dbReference>
<keyword evidence="5 6" id="KW-0119">Carbohydrate metabolism</keyword>
<accession>A0ABQ2GJ42</accession>
<dbReference type="PANTHER" id="PTHR36204">
    <property type="entry name" value="N-ACETYLMANNOSAMINE-6-PHOSPHATE 2-EPIMERASE-RELATED"/>
    <property type="match status" value="1"/>
</dbReference>
<dbReference type="InterPro" id="IPR011060">
    <property type="entry name" value="RibuloseP-bd_barrel"/>
</dbReference>
<dbReference type="Gene3D" id="3.20.20.70">
    <property type="entry name" value="Aldolase class I"/>
    <property type="match status" value="1"/>
</dbReference>
<comment type="function">
    <text evidence="2 6">Converts N-acetylmannosamine-6-phosphate (ManNAc-6-P) to N-acetylglucosamine-6-phosphate (GlcNAc-6-P).</text>
</comment>
<dbReference type="PANTHER" id="PTHR36204:SF1">
    <property type="entry name" value="N-ACETYLMANNOSAMINE-6-PHOSPHATE 2-EPIMERASE-RELATED"/>
    <property type="match status" value="1"/>
</dbReference>
<dbReference type="InterPro" id="IPR013785">
    <property type="entry name" value="Aldolase_TIM"/>
</dbReference>
<dbReference type="HAMAP" id="MF_01235">
    <property type="entry name" value="ManNAc6P_epimer"/>
    <property type="match status" value="1"/>
</dbReference>
<dbReference type="Proteomes" id="UP000661918">
    <property type="component" value="Unassembled WGS sequence"/>
</dbReference>
<comment type="similarity">
    <text evidence="6">Belongs to the NanE family.</text>
</comment>
<dbReference type="CDD" id="cd04729">
    <property type="entry name" value="NanE"/>
    <property type="match status" value="1"/>
</dbReference>
<evidence type="ECO:0000256" key="3">
    <source>
        <dbReference type="ARBA" id="ARBA00005081"/>
    </source>
</evidence>
<name>A0ABQ2GJ42_9DEIO</name>
<dbReference type="InterPro" id="IPR007260">
    <property type="entry name" value="NanE"/>
</dbReference>
<dbReference type="SUPFAM" id="SSF51366">
    <property type="entry name" value="Ribulose-phoshate binding barrel"/>
    <property type="match status" value="1"/>
</dbReference>
<dbReference type="EMBL" id="BMOM01000002">
    <property type="protein sequence ID" value="GGL98982.1"/>
    <property type="molecule type" value="Genomic_DNA"/>
</dbReference>
<keyword evidence="8" id="KW-1185">Reference proteome</keyword>
<proteinExistence type="inferred from homology"/>
<protein>
    <recommendedName>
        <fullName evidence="6">Putative N-acetylmannosamine-6-phosphate 2-epimerase</fullName>
        <ecNumber evidence="6">5.1.3.9</ecNumber>
    </recommendedName>
    <alternativeName>
        <fullName evidence="6">ManNAc-6-P epimerase</fullName>
    </alternativeName>
</protein>
<comment type="catalytic activity">
    <reaction evidence="1 6">
        <text>an N-acyl-D-glucosamine 6-phosphate = an N-acyl-D-mannosamine 6-phosphate</text>
        <dbReference type="Rhea" id="RHEA:23932"/>
        <dbReference type="ChEBI" id="CHEBI:57599"/>
        <dbReference type="ChEBI" id="CHEBI:57666"/>
        <dbReference type="EC" id="5.1.3.9"/>
    </reaction>
</comment>
<evidence type="ECO:0000256" key="4">
    <source>
        <dbReference type="ARBA" id="ARBA00023235"/>
    </source>
</evidence>
<evidence type="ECO:0000313" key="7">
    <source>
        <dbReference type="EMBL" id="GGL98982.1"/>
    </source>
</evidence>
<dbReference type="Pfam" id="PF04131">
    <property type="entry name" value="NanE"/>
    <property type="match status" value="1"/>
</dbReference>
<comment type="caution">
    <text evidence="7">The sequence shown here is derived from an EMBL/GenBank/DDBJ whole genome shotgun (WGS) entry which is preliminary data.</text>
</comment>
<dbReference type="EC" id="5.1.3.9" evidence="6"/>
<evidence type="ECO:0000256" key="6">
    <source>
        <dbReference type="HAMAP-Rule" id="MF_01235"/>
    </source>
</evidence>